<evidence type="ECO:0000313" key="6">
    <source>
        <dbReference type="Proteomes" id="UP000232453"/>
    </source>
</evidence>
<comment type="caution">
    <text evidence="5">The sequence shown here is derived from an EMBL/GenBank/DDBJ whole genome shotgun (WGS) entry which is preliminary data.</text>
</comment>
<sequence length="396" mass="43228">MKLIKLGDVTTKIGSGATPRGGANVYQPEGTAFIRSQNVLDNRMRLDELARIDDQAASALRGVTVEAGDVLLNITGDSIARCCLIEERVLPARVSQHVAIIRTTTAMDSRYLQRVLVNPPMKNYLLATSDGGTRNALTKAMISTLEVPCPPIAEQRAIAEVLGALDDKIVANECAVGIGEKLVRALFDRAARNGSRERIDKVASLITRGVTPKYVESDGMTVLNQKCVRGQRVELSPARMMMPLESRRERILRRNDVLVNSTGFGTLGRAARWTRSDLEVTVDSHITIVRFDDKLTEPACAGVGLLELQSQIEALAEGSTGQTELRRDLLGALELRLAPPAMQAELGRQLRQFDDLALALRTENDRLAATRDELLPPLMSGKIRVSDAEKTVEAVV</sequence>
<keyword evidence="2" id="KW-0680">Restriction system</keyword>
<keyword evidence="3" id="KW-0238">DNA-binding</keyword>
<dbReference type="Pfam" id="PF01420">
    <property type="entry name" value="Methylase_S"/>
    <property type="match status" value="1"/>
</dbReference>
<protein>
    <submittedName>
        <fullName evidence="5">Type I restriction enzyme S subunit</fullName>
    </submittedName>
</protein>
<accession>A0AA44ZNU0</accession>
<dbReference type="InterPro" id="IPR044946">
    <property type="entry name" value="Restrct_endonuc_typeI_TRD_sf"/>
</dbReference>
<dbReference type="InterPro" id="IPR000055">
    <property type="entry name" value="Restrct_endonuc_typeI_TRD"/>
</dbReference>
<dbReference type="RefSeq" id="WP_100878342.1">
    <property type="nucleotide sequence ID" value="NZ_PHUJ01000003.1"/>
</dbReference>
<feature type="domain" description="Type I restriction modification DNA specificity" evidence="4">
    <location>
        <begin position="3"/>
        <end position="169"/>
    </location>
</feature>
<dbReference type="AlphaFoldDB" id="A0AA44ZNU0"/>
<reference evidence="5 6" key="1">
    <citation type="submission" date="2017-11" db="EMBL/GenBank/DDBJ databases">
        <title>Sequencing the genomes of 1000 actinobacteria strains.</title>
        <authorList>
            <person name="Klenk H.-P."/>
        </authorList>
    </citation>
    <scope>NUCLEOTIDE SEQUENCE [LARGE SCALE GENOMIC DNA]</scope>
    <source>
        <strain evidence="5 6">DSM 44104</strain>
    </source>
</reference>
<dbReference type="InterPro" id="IPR052021">
    <property type="entry name" value="Type-I_RS_S_subunit"/>
</dbReference>
<evidence type="ECO:0000256" key="3">
    <source>
        <dbReference type="ARBA" id="ARBA00023125"/>
    </source>
</evidence>
<evidence type="ECO:0000256" key="2">
    <source>
        <dbReference type="ARBA" id="ARBA00022747"/>
    </source>
</evidence>
<dbReference type="SUPFAM" id="SSF116734">
    <property type="entry name" value="DNA methylase specificity domain"/>
    <property type="match status" value="2"/>
</dbReference>
<evidence type="ECO:0000256" key="1">
    <source>
        <dbReference type="ARBA" id="ARBA00010923"/>
    </source>
</evidence>
<dbReference type="Proteomes" id="UP000232453">
    <property type="component" value="Unassembled WGS sequence"/>
</dbReference>
<evidence type="ECO:0000313" key="5">
    <source>
        <dbReference type="EMBL" id="PKB30202.1"/>
    </source>
</evidence>
<dbReference type="PANTHER" id="PTHR30408:SF12">
    <property type="entry name" value="TYPE I RESTRICTION ENZYME MJAVIII SPECIFICITY SUBUNIT"/>
    <property type="match status" value="1"/>
</dbReference>
<dbReference type="Gene3D" id="3.90.220.20">
    <property type="entry name" value="DNA methylase specificity domains"/>
    <property type="match status" value="2"/>
</dbReference>
<comment type="similarity">
    <text evidence="1">Belongs to the type-I restriction system S methylase family.</text>
</comment>
<name>A0AA44ZNU0_PSEA5</name>
<dbReference type="EMBL" id="PHUJ01000003">
    <property type="protein sequence ID" value="PKB30202.1"/>
    <property type="molecule type" value="Genomic_DNA"/>
</dbReference>
<dbReference type="PANTHER" id="PTHR30408">
    <property type="entry name" value="TYPE-1 RESTRICTION ENZYME ECOKI SPECIFICITY PROTEIN"/>
    <property type="match status" value="1"/>
</dbReference>
<dbReference type="GO" id="GO:0003677">
    <property type="term" value="F:DNA binding"/>
    <property type="evidence" value="ECO:0007669"/>
    <property type="project" value="UniProtKB-KW"/>
</dbReference>
<gene>
    <name evidence="5" type="ORF">ATL51_1861</name>
</gene>
<dbReference type="GO" id="GO:0009307">
    <property type="term" value="P:DNA restriction-modification system"/>
    <property type="evidence" value="ECO:0007669"/>
    <property type="project" value="UniProtKB-KW"/>
</dbReference>
<proteinExistence type="inferred from homology"/>
<evidence type="ECO:0000259" key="4">
    <source>
        <dbReference type="Pfam" id="PF01420"/>
    </source>
</evidence>
<organism evidence="5 6">
    <name type="scientific">Pseudonocardia alni</name>
    <name type="common">Amycolata alni</name>
    <dbReference type="NCBI Taxonomy" id="33907"/>
    <lineage>
        <taxon>Bacteria</taxon>
        <taxon>Bacillati</taxon>
        <taxon>Actinomycetota</taxon>
        <taxon>Actinomycetes</taxon>
        <taxon>Pseudonocardiales</taxon>
        <taxon>Pseudonocardiaceae</taxon>
        <taxon>Pseudonocardia</taxon>
    </lineage>
</organism>